<evidence type="ECO:0000313" key="21">
    <source>
        <dbReference type="Proteomes" id="UP000700059"/>
    </source>
</evidence>
<keyword evidence="21" id="KW-1185">Reference proteome</keyword>
<dbReference type="PANTHER" id="PTHR40457:SF1">
    <property type="entry name" value="PHOSPHOLIPASE A1"/>
    <property type="match status" value="1"/>
</dbReference>
<comment type="similarity">
    <text evidence="5">Belongs to the phospholipase A1 family.</text>
</comment>
<keyword evidence="10" id="KW-0812">Transmembrane</keyword>
<keyword evidence="16" id="KW-0443">Lipid metabolism</keyword>
<comment type="catalytic activity">
    <reaction evidence="1">
        <text>a 1,2-diacyl-sn-glycero-3-phosphocholine + H2O = a 2-acyl-sn-glycero-3-phosphocholine + a fatty acid + H(+)</text>
        <dbReference type="Rhea" id="RHEA:18689"/>
        <dbReference type="ChEBI" id="CHEBI:15377"/>
        <dbReference type="ChEBI" id="CHEBI:15378"/>
        <dbReference type="ChEBI" id="CHEBI:28868"/>
        <dbReference type="ChEBI" id="CHEBI:57643"/>
        <dbReference type="ChEBI" id="CHEBI:57875"/>
        <dbReference type="EC" id="3.1.1.32"/>
    </reaction>
</comment>
<keyword evidence="17" id="KW-0472">Membrane</keyword>
<evidence type="ECO:0000256" key="11">
    <source>
        <dbReference type="ARBA" id="ARBA00022723"/>
    </source>
</evidence>
<dbReference type="EC" id="3.1.1.4" evidence="8"/>
<keyword evidence="14" id="KW-0106">Calcium</keyword>
<evidence type="ECO:0000256" key="12">
    <source>
        <dbReference type="ARBA" id="ARBA00022729"/>
    </source>
</evidence>
<evidence type="ECO:0000313" key="20">
    <source>
        <dbReference type="EMBL" id="MBX7490606.1"/>
    </source>
</evidence>
<evidence type="ECO:0000256" key="10">
    <source>
        <dbReference type="ARBA" id="ARBA00022692"/>
    </source>
</evidence>
<evidence type="ECO:0000256" key="7">
    <source>
        <dbReference type="ARBA" id="ARBA00013179"/>
    </source>
</evidence>
<dbReference type="InterPro" id="IPR003187">
    <property type="entry name" value="PLipase_A1"/>
</dbReference>
<evidence type="ECO:0000256" key="6">
    <source>
        <dbReference type="ARBA" id="ARBA00011702"/>
    </source>
</evidence>
<name>A0ABS7JMI3_9HELI</name>
<evidence type="ECO:0000256" key="5">
    <source>
        <dbReference type="ARBA" id="ARBA00010525"/>
    </source>
</evidence>
<evidence type="ECO:0000256" key="13">
    <source>
        <dbReference type="ARBA" id="ARBA00022801"/>
    </source>
</evidence>
<evidence type="ECO:0000256" key="16">
    <source>
        <dbReference type="ARBA" id="ARBA00023098"/>
    </source>
</evidence>
<comment type="subunit">
    <text evidence="6">Homodimer; dimerization is reversible, and the dimeric form is the active one.</text>
</comment>
<dbReference type="CDD" id="cd00541">
    <property type="entry name" value="OMPLA"/>
    <property type="match status" value="1"/>
</dbReference>
<keyword evidence="15" id="KW-0442">Lipid degradation</keyword>
<evidence type="ECO:0000256" key="3">
    <source>
        <dbReference type="ARBA" id="ARBA00001913"/>
    </source>
</evidence>
<evidence type="ECO:0000256" key="9">
    <source>
        <dbReference type="ARBA" id="ARBA00022452"/>
    </source>
</evidence>
<proteinExistence type="inferred from homology"/>
<evidence type="ECO:0000256" key="15">
    <source>
        <dbReference type="ARBA" id="ARBA00022963"/>
    </source>
</evidence>
<evidence type="ECO:0000256" key="2">
    <source>
        <dbReference type="ARBA" id="ARBA00001604"/>
    </source>
</evidence>
<dbReference type="SUPFAM" id="SSF56931">
    <property type="entry name" value="Outer membrane phospholipase A (OMPLA)"/>
    <property type="match status" value="1"/>
</dbReference>
<dbReference type="PANTHER" id="PTHR40457">
    <property type="entry name" value="PHOSPHOLIPASE A1"/>
    <property type="match status" value="1"/>
</dbReference>
<dbReference type="PRINTS" id="PR01486">
    <property type="entry name" value="PHPHLIPASEA1"/>
</dbReference>
<dbReference type="Pfam" id="PF02253">
    <property type="entry name" value="PLA1"/>
    <property type="match status" value="1"/>
</dbReference>
<comment type="cofactor">
    <cofactor evidence="3">
        <name>Ca(2+)</name>
        <dbReference type="ChEBI" id="CHEBI:29108"/>
    </cofactor>
</comment>
<comment type="caution">
    <text evidence="20">The sequence shown here is derived from an EMBL/GenBank/DDBJ whole genome shotgun (WGS) entry which is preliminary data.</text>
</comment>
<keyword evidence="18" id="KW-0998">Cell outer membrane</keyword>
<comment type="catalytic activity">
    <reaction evidence="2">
        <text>a 1,2-diacyl-sn-glycero-3-phosphocholine + H2O = a 1-acyl-sn-glycero-3-phosphocholine + a fatty acid + H(+)</text>
        <dbReference type="Rhea" id="RHEA:15801"/>
        <dbReference type="ChEBI" id="CHEBI:15377"/>
        <dbReference type="ChEBI" id="CHEBI:15378"/>
        <dbReference type="ChEBI" id="CHEBI:28868"/>
        <dbReference type="ChEBI" id="CHEBI:57643"/>
        <dbReference type="ChEBI" id="CHEBI:58168"/>
        <dbReference type="EC" id="3.1.1.4"/>
    </reaction>
</comment>
<reference evidence="20 21" key="1">
    <citation type="submission" date="2021-08" db="EMBL/GenBank/DDBJ databases">
        <title>Helicobacter spp. isolated from feces of Anatolian Ground Squirrel (Spermophilus xanthoprymnus) in Turkey.</title>
        <authorList>
            <person name="Aydin F."/>
            <person name="Abay S."/>
            <person name="Kayman T."/>
            <person name="Karakaya E."/>
            <person name="Saticioglu I.B."/>
        </authorList>
    </citation>
    <scope>NUCLEOTIDE SEQUENCE [LARGE SCALE GENOMIC DNA]</scope>
    <source>
        <strain evidence="20 21">Faydin-H70</strain>
    </source>
</reference>
<organism evidence="20 21">
    <name type="scientific">Helicobacter turcicus</name>
    <dbReference type="NCBI Taxonomy" id="2867412"/>
    <lineage>
        <taxon>Bacteria</taxon>
        <taxon>Pseudomonadati</taxon>
        <taxon>Campylobacterota</taxon>
        <taxon>Epsilonproteobacteria</taxon>
        <taxon>Campylobacterales</taxon>
        <taxon>Helicobacteraceae</taxon>
        <taxon>Helicobacter</taxon>
    </lineage>
</organism>
<keyword evidence="11" id="KW-0479">Metal-binding</keyword>
<keyword evidence="13" id="KW-0378">Hydrolase</keyword>
<dbReference type="InterPro" id="IPR036541">
    <property type="entry name" value="PLipase_A1_sf"/>
</dbReference>
<gene>
    <name evidence="20" type="ORF">K4G57_03875</name>
</gene>
<accession>A0ABS7JMI3</accession>
<keyword evidence="9" id="KW-1134">Transmembrane beta strand</keyword>
<sequence>MWFRILSVLCLPLVVYGDGLEEKLYKKLNFSADERAKVLILDKQMQILQVISVQKGQKELKLNLQDSDELFVTFVENPQHLSSAPLAKDSKYLKEFANVESKEIQKESATTLKEGVENASFERDISRYEARFERNRLLGDFLGFEPYKFNYLLPASVSFNKEQGQTKRTEAKFQISIKKLLIDDLLFKDLDFYFAYTQQSFWQIYDNENSRPFRESNYEPTLYFSYPLKQYNVFFDRVNFGYVHQSNGEDLLKSRSWDRLFIEGIYGYENFVLGLKAWYRIKEDANKDDNPDILDYMGYGELSLGYGINKHLFTLTLRNNLQSDNRGAFMLDYSYPLYKNLYLYVQYFSGYGESLADYNHSIERVGAGFLFVR</sequence>
<evidence type="ECO:0000256" key="8">
    <source>
        <dbReference type="ARBA" id="ARBA00013278"/>
    </source>
</evidence>
<evidence type="ECO:0000256" key="1">
    <source>
        <dbReference type="ARBA" id="ARBA00000111"/>
    </source>
</evidence>
<evidence type="ECO:0000256" key="18">
    <source>
        <dbReference type="ARBA" id="ARBA00023237"/>
    </source>
</evidence>
<dbReference type="EC" id="3.1.1.32" evidence="7"/>
<dbReference type="Proteomes" id="UP000700059">
    <property type="component" value="Unassembled WGS sequence"/>
</dbReference>
<dbReference type="EMBL" id="JAIGYQ010000004">
    <property type="protein sequence ID" value="MBX7490606.1"/>
    <property type="molecule type" value="Genomic_DNA"/>
</dbReference>
<evidence type="ECO:0000256" key="4">
    <source>
        <dbReference type="ARBA" id="ARBA00004571"/>
    </source>
</evidence>
<dbReference type="RefSeq" id="WP_221531959.1">
    <property type="nucleotide sequence ID" value="NZ_JAIGYP010000004.1"/>
</dbReference>
<evidence type="ECO:0000256" key="19">
    <source>
        <dbReference type="ARBA" id="ARBA00032375"/>
    </source>
</evidence>
<evidence type="ECO:0000256" key="17">
    <source>
        <dbReference type="ARBA" id="ARBA00023136"/>
    </source>
</evidence>
<keyword evidence="12" id="KW-0732">Signal</keyword>
<protein>
    <recommendedName>
        <fullName evidence="19">Phosphatidylcholine 1-acylhydrolase</fullName>
        <ecNumber evidence="7">3.1.1.32</ecNumber>
        <ecNumber evidence="8">3.1.1.4</ecNumber>
    </recommendedName>
</protein>
<dbReference type="Gene3D" id="2.40.230.10">
    <property type="entry name" value="Phospholipase A1"/>
    <property type="match status" value="1"/>
</dbReference>
<comment type="subcellular location">
    <subcellularLocation>
        <location evidence="4">Cell outer membrane</location>
        <topology evidence="4">Multi-pass membrane protein</topology>
    </subcellularLocation>
</comment>
<evidence type="ECO:0000256" key="14">
    <source>
        <dbReference type="ARBA" id="ARBA00022837"/>
    </source>
</evidence>